<dbReference type="VEuPathDB" id="FungiDB:H310_05205"/>
<proteinExistence type="predicted"/>
<dbReference type="eggNOG" id="KOG4341">
    <property type="taxonomic scope" value="Eukaryota"/>
</dbReference>
<dbReference type="InterPro" id="IPR050648">
    <property type="entry name" value="F-box_LRR-repeat"/>
</dbReference>
<sequence>MALRTYTQLQHSSPKLVPARILPWDAGQCSTQHTVRTLVEMCVQALVVADGSPLRKVDALFPRLPEELAQSLLAALVAHGKVTDDRLSAFLSISRRVIRLGGCGGIRKSVLRQIPFRCPHLAYLDLSNCIQVSNTVVRDILQGCTTLQQLRLDNCRHITDAAFQPDQSLFYPLRACLSLRVLSLAGCSQLTHCLILYLLKAYRSLDELNFSRCKRITSESVRLVLTSAMHLRLRVLNVSFTDITDDAFLAVMSLSQLQEVDLGQCKITDAALFSLARHCSRYGPRALVGAHASDSLEVVRLRWCSQVTDAGIMRLASSCLQLRALDLNNCGLVTDLSLAALRACPRLERLNVAWCVNITDSGVADLARGCRALQEATFTYCTQLTDAALGSLVQSCPRLKCLHLTGCTGITAAAIAAMPFQAVTSMGQA</sequence>
<evidence type="ECO:0000256" key="1">
    <source>
        <dbReference type="ARBA" id="ARBA00022786"/>
    </source>
</evidence>
<organism evidence="3">
    <name type="scientific">Aphanomyces invadans</name>
    <dbReference type="NCBI Taxonomy" id="157072"/>
    <lineage>
        <taxon>Eukaryota</taxon>
        <taxon>Sar</taxon>
        <taxon>Stramenopiles</taxon>
        <taxon>Oomycota</taxon>
        <taxon>Saprolegniomycetes</taxon>
        <taxon>Saprolegniales</taxon>
        <taxon>Verrucalvaceae</taxon>
        <taxon>Aphanomyces</taxon>
    </lineage>
</organism>
<evidence type="ECO:0000313" key="3">
    <source>
        <dbReference type="EMBL" id="ETW03853.1"/>
    </source>
</evidence>
<dbReference type="PANTHER" id="PTHR13382">
    <property type="entry name" value="MITOCHONDRIAL ATP SYNTHASE COUPLING FACTOR B"/>
    <property type="match status" value="1"/>
</dbReference>
<dbReference type="Gene3D" id="3.80.10.10">
    <property type="entry name" value="Ribonuclease Inhibitor"/>
    <property type="match status" value="3"/>
</dbReference>
<dbReference type="InterPro" id="IPR032675">
    <property type="entry name" value="LRR_dom_sf"/>
</dbReference>
<dbReference type="InterPro" id="IPR001611">
    <property type="entry name" value="Leu-rich_rpt"/>
</dbReference>
<dbReference type="Pfam" id="PF13516">
    <property type="entry name" value="LRR_6"/>
    <property type="match status" value="1"/>
</dbReference>
<dbReference type="SUPFAM" id="SSF52047">
    <property type="entry name" value="RNI-like"/>
    <property type="match status" value="1"/>
</dbReference>
<dbReference type="Pfam" id="PF25372">
    <property type="entry name" value="DUF7885"/>
    <property type="match status" value="1"/>
</dbReference>
<protein>
    <recommendedName>
        <fullName evidence="2">F-box/LRR-repeat protein 15-like leucin rich repeat domain-containing protein</fullName>
    </recommendedName>
</protein>
<dbReference type="SMART" id="SM00367">
    <property type="entry name" value="LRR_CC"/>
    <property type="match status" value="10"/>
</dbReference>
<name>A0A024UE01_9STRA</name>
<dbReference type="EMBL" id="KI913959">
    <property type="protein sequence ID" value="ETW03853.1"/>
    <property type="molecule type" value="Genomic_DNA"/>
</dbReference>
<dbReference type="PANTHER" id="PTHR13382:SF76">
    <property type="entry name" value="F-BOX AND LEUCINE-RICH REPEAT PROTEIN 14-RELATED"/>
    <property type="match status" value="1"/>
</dbReference>
<dbReference type="STRING" id="157072.A0A024UE01"/>
<gene>
    <name evidence="3" type="ORF">H310_05205</name>
</gene>
<keyword evidence="1" id="KW-0833">Ubl conjugation pathway</keyword>
<dbReference type="AlphaFoldDB" id="A0A024UE01"/>
<dbReference type="InterPro" id="IPR057207">
    <property type="entry name" value="FBXL15_LRR"/>
</dbReference>
<reference evidence="3" key="1">
    <citation type="submission" date="2013-12" db="EMBL/GenBank/DDBJ databases">
        <title>The Genome Sequence of Aphanomyces invadans NJM9701.</title>
        <authorList>
            <consortium name="The Broad Institute Genomics Platform"/>
            <person name="Russ C."/>
            <person name="Tyler B."/>
            <person name="van West P."/>
            <person name="Dieguez-Uribeondo J."/>
            <person name="Young S.K."/>
            <person name="Zeng Q."/>
            <person name="Gargeya S."/>
            <person name="Fitzgerald M."/>
            <person name="Abouelleil A."/>
            <person name="Alvarado L."/>
            <person name="Chapman S.B."/>
            <person name="Gainer-Dewar J."/>
            <person name="Goldberg J."/>
            <person name="Griggs A."/>
            <person name="Gujja S."/>
            <person name="Hansen M."/>
            <person name="Howarth C."/>
            <person name="Imamovic A."/>
            <person name="Ireland A."/>
            <person name="Larimer J."/>
            <person name="McCowan C."/>
            <person name="Murphy C."/>
            <person name="Pearson M."/>
            <person name="Poon T.W."/>
            <person name="Priest M."/>
            <person name="Roberts A."/>
            <person name="Saif S."/>
            <person name="Shea T."/>
            <person name="Sykes S."/>
            <person name="Wortman J."/>
            <person name="Nusbaum C."/>
            <person name="Birren B."/>
        </authorList>
    </citation>
    <scope>NUCLEOTIDE SEQUENCE [LARGE SCALE GENOMIC DNA]</scope>
    <source>
        <strain evidence="3">NJM9701</strain>
    </source>
</reference>
<feature type="domain" description="F-box/LRR-repeat protein 15-like leucin rich repeat" evidence="2">
    <location>
        <begin position="292"/>
        <end position="415"/>
    </location>
</feature>
<evidence type="ECO:0000259" key="2">
    <source>
        <dbReference type="Pfam" id="PF25372"/>
    </source>
</evidence>
<dbReference type="GeneID" id="20082255"/>
<dbReference type="InterPro" id="IPR006553">
    <property type="entry name" value="Leu-rich_rpt_Cys-con_subtyp"/>
</dbReference>
<dbReference type="GO" id="GO:0005737">
    <property type="term" value="C:cytoplasm"/>
    <property type="evidence" value="ECO:0007669"/>
    <property type="project" value="TreeGrafter"/>
</dbReference>
<dbReference type="RefSeq" id="XP_008868082.1">
    <property type="nucleotide sequence ID" value="XM_008869860.1"/>
</dbReference>
<dbReference type="OrthoDB" id="550575at2759"/>
<accession>A0A024UE01</accession>